<proteinExistence type="predicted"/>
<gene>
    <name evidence="2" type="ORF">CMEL01_11647</name>
</gene>
<keyword evidence="3" id="KW-1185">Reference proteome</keyword>
<dbReference type="AlphaFoldDB" id="A0AAI9XZY6"/>
<evidence type="ECO:0000313" key="2">
    <source>
        <dbReference type="EMBL" id="KAK1465655.1"/>
    </source>
</evidence>
<sequence length="98" mass="10520">MGNLCNLDVDSAVNPQPSPNGPAFFFDGSWPDLSNHAARSWLSADCRPQVISFSPAHDPASGHGHGHDHNHSHTSSLSLARARTTHGRTSIGELRTRS</sequence>
<organism evidence="2 3">
    <name type="scientific">Colletotrichum melonis</name>
    <dbReference type="NCBI Taxonomy" id="1209925"/>
    <lineage>
        <taxon>Eukaryota</taxon>
        <taxon>Fungi</taxon>
        <taxon>Dikarya</taxon>
        <taxon>Ascomycota</taxon>
        <taxon>Pezizomycotina</taxon>
        <taxon>Sordariomycetes</taxon>
        <taxon>Hypocreomycetidae</taxon>
        <taxon>Glomerellales</taxon>
        <taxon>Glomerellaceae</taxon>
        <taxon>Colletotrichum</taxon>
        <taxon>Colletotrichum acutatum species complex</taxon>
    </lineage>
</organism>
<comment type="caution">
    <text evidence="2">The sequence shown here is derived from an EMBL/GenBank/DDBJ whole genome shotgun (WGS) entry which is preliminary data.</text>
</comment>
<protein>
    <submittedName>
        <fullName evidence="2">Uncharacterized protein</fullName>
    </submittedName>
</protein>
<evidence type="ECO:0000313" key="3">
    <source>
        <dbReference type="Proteomes" id="UP001239795"/>
    </source>
</evidence>
<dbReference type="EMBL" id="MLGG01000004">
    <property type="protein sequence ID" value="KAK1465655.1"/>
    <property type="molecule type" value="Genomic_DNA"/>
</dbReference>
<dbReference type="Proteomes" id="UP001239795">
    <property type="component" value="Unassembled WGS sequence"/>
</dbReference>
<reference evidence="2 3" key="1">
    <citation type="submission" date="2016-10" db="EMBL/GenBank/DDBJ databases">
        <title>The genome sequence of Colletotrichum fioriniae PJ7.</title>
        <authorList>
            <person name="Baroncelli R."/>
        </authorList>
    </citation>
    <scope>NUCLEOTIDE SEQUENCE [LARGE SCALE GENOMIC DNA]</scope>
    <source>
        <strain evidence="2">Col 31</strain>
    </source>
</reference>
<name>A0AAI9XZY6_9PEZI</name>
<accession>A0AAI9XZY6</accession>
<evidence type="ECO:0000256" key="1">
    <source>
        <dbReference type="SAM" id="MobiDB-lite"/>
    </source>
</evidence>
<feature type="region of interest" description="Disordered" evidence="1">
    <location>
        <begin position="53"/>
        <end position="98"/>
    </location>
</feature>
<feature type="region of interest" description="Disordered" evidence="1">
    <location>
        <begin position="1"/>
        <end position="20"/>
    </location>
</feature>